<proteinExistence type="predicted"/>
<accession>A0A6L2MV59</accession>
<gene>
    <name evidence="1" type="ORF">Tci_049115</name>
</gene>
<dbReference type="EMBL" id="BKCJ010007412">
    <property type="protein sequence ID" value="GEU77137.1"/>
    <property type="molecule type" value="Genomic_DNA"/>
</dbReference>
<organism evidence="1">
    <name type="scientific">Tanacetum cinerariifolium</name>
    <name type="common">Dalmatian daisy</name>
    <name type="synonym">Chrysanthemum cinerariifolium</name>
    <dbReference type="NCBI Taxonomy" id="118510"/>
    <lineage>
        <taxon>Eukaryota</taxon>
        <taxon>Viridiplantae</taxon>
        <taxon>Streptophyta</taxon>
        <taxon>Embryophyta</taxon>
        <taxon>Tracheophyta</taxon>
        <taxon>Spermatophyta</taxon>
        <taxon>Magnoliopsida</taxon>
        <taxon>eudicotyledons</taxon>
        <taxon>Gunneridae</taxon>
        <taxon>Pentapetalae</taxon>
        <taxon>asterids</taxon>
        <taxon>campanulids</taxon>
        <taxon>Asterales</taxon>
        <taxon>Asteraceae</taxon>
        <taxon>Asteroideae</taxon>
        <taxon>Anthemideae</taxon>
        <taxon>Anthemidinae</taxon>
        <taxon>Tanacetum</taxon>
    </lineage>
</organism>
<evidence type="ECO:0008006" key="2">
    <source>
        <dbReference type="Google" id="ProtNLM"/>
    </source>
</evidence>
<reference evidence="1" key="1">
    <citation type="journal article" date="2019" name="Sci. Rep.">
        <title>Draft genome of Tanacetum cinerariifolium, the natural source of mosquito coil.</title>
        <authorList>
            <person name="Yamashiro T."/>
            <person name="Shiraishi A."/>
            <person name="Satake H."/>
            <person name="Nakayama K."/>
        </authorList>
    </citation>
    <scope>NUCLEOTIDE SEQUENCE</scope>
</reference>
<sequence>MAPKRTRRSTQVPPVTPALTATTTTITEAQLQALIDQGVAAGMAKAEASRVMNGYGSNGSGPRLAQAVHECTYPDFMKCQPLNFKGTKGVVGLTQWSRSYMVELPCKDFYSGSCSGIAMENFEENDDRQVLPKGEIKNLKTEMWELKTKGTYVIGYSRHFQELALMCNRMFPEESDRVEKYIGGLPDTIHDSMKAARQKTMHEAIEFATKLMDKRIRDVVENKQKFEGTSGNNQN</sequence>
<protein>
    <recommendedName>
        <fullName evidence="2">Reverse transcriptase domain-containing protein</fullName>
    </recommendedName>
</protein>
<name>A0A6L2MV59_TANCI</name>
<evidence type="ECO:0000313" key="1">
    <source>
        <dbReference type="EMBL" id="GEU77137.1"/>
    </source>
</evidence>
<dbReference type="AlphaFoldDB" id="A0A6L2MV59"/>
<comment type="caution">
    <text evidence="1">The sequence shown here is derived from an EMBL/GenBank/DDBJ whole genome shotgun (WGS) entry which is preliminary data.</text>
</comment>